<reference evidence="2 3" key="1">
    <citation type="journal article" date="2015" name="Stand. Genomic Sci.">
        <title>Genomic Encyclopedia of Bacterial and Archaeal Type Strains, Phase III: the genomes of soil and plant-associated and newly described type strains.</title>
        <authorList>
            <person name="Whitman W.B."/>
            <person name="Woyke T."/>
            <person name="Klenk H.P."/>
            <person name="Zhou Y."/>
            <person name="Lilburn T.G."/>
            <person name="Beck B.J."/>
            <person name="De Vos P."/>
            <person name="Vandamme P."/>
            <person name="Eisen J.A."/>
            <person name="Garrity G."/>
            <person name="Hugenholtz P."/>
            <person name="Kyrpides N.C."/>
        </authorList>
    </citation>
    <scope>NUCLEOTIDE SEQUENCE [LARGE SCALE GENOMIC DNA]</scope>
    <source>
        <strain evidence="2 3">CGMCC 1.2546</strain>
    </source>
</reference>
<organism evidence="2 3">
    <name type="scientific">Mesorhizobium tianshanense</name>
    <dbReference type="NCBI Taxonomy" id="39844"/>
    <lineage>
        <taxon>Bacteria</taxon>
        <taxon>Pseudomonadati</taxon>
        <taxon>Pseudomonadota</taxon>
        <taxon>Alphaproteobacteria</taxon>
        <taxon>Hyphomicrobiales</taxon>
        <taxon>Phyllobacteriaceae</taxon>
        <taxon>Mesorhizobium</taxon>
    </lineage>
</organism>
<protein>
    <submittedName>
        <fullName evidence="2">Uncharacterized protein</fullName>
    </submittedName>
</protein>
<name>A0A562PE29_9HYPH</name>
<evidence type="ECO:0000313" key="3">
    <source>
        <dbReference type="Proteomes" id="UP000317122"/>
    </source>
</evidence>
<feature type="region of interest" description="Disordered" evidence="1">
    <location>
        <begin position="61"/>
        <end position="105"/>
    </location>
</feature>
<comment type="caution">
    <text evidence="2">The sequence shown here is derived from an EMBL/GenBank/DDBJ whole genome shotgun (WGS) entry which is preliminary data.</text>
</comment>
<dbReference type="EMBL" id="VLKT01000002">
    <property type="protein sequence ID" value="TWI42677.1"/>
    <property type="molecule type" value="Genomic_DNA"/>
</dbReference>
<sequence>MKGEPTATDVDGHFGNFIATGLASASVRRYGPAMLEEISRNRLNQLIIGVAVAAMVSGTAFAEDNSTPPRKGALPGVASDYRIAKPAPEPDDAVPSSGNGQFKIGDTDVRISGSITLDVSAGAIKAPRR</sequence>
<proteinExistence type="predicted"/>
<accession>A0A562PE29</accession>
<keyword evidence="3" id="KW-1185">Reference proteome</keyword>
<dbReference type="Proteomes" id="UP000317122">
    <property type="component" value="Unassembled WGS sequence"/>
</dbReference>
<gene>
    <name evidence="2" type="ORF">IQ26_00440</name>
</gene>
<dbReference type="AlphaFoldDB" id="A0A562PE29"/>
<evidence type="ECO:0000256" key="1">
    <source>
        <dbReference type="SAM" id="MobiDB-lite"/>
    </source>
</evidence>
<evidence type="ECO:0000313" key="2">
    <source>
        <dbReference type="EMBL" id="TWI42677.1"/>
    </source>
</evidence>